<dbReference type="InterPro" id="IPR002347">
    <property type="entry name" value="SDR_fam"/>
</dbReference>
<dbReference type="Pfam" id="PF00106">
    <property type="entry name" value="adh_short"/>
    <property type="match status" value="1"/>
</dbReference>
<accession>A0ABS2K803</accession>
<protein>
    <submittedName>
        <fullName evidence="5">SDR family NAD(P)-dependent oxidoreductase</fullName>
    </submittedName>
</protein>
<sequence>MNHASPFRDANVLITGGSTGIGLGLAQRFLAAGARVLVTGRDRARLQQAAARHPGLETLASDIADADAREQLAQQVRDVMPGLNVLVNNAGIQRRVSIAADRSPWRERQAEIDTLLAGPLHLSHLLVPVIVSQDGPGWVVNVTSGGAYVPQPFAPIYSACKAALHSYTVNLRFVLRHTRCRVVEVIPPAIRTALAGPGATHGAPLDDFCDTVFAELEEPGSDEVGFGITASERFNAPKQLYREMFDEFSGRFPVDIYE</sequence>
<reference evidence="5" key="1">
    <citation type="submission" date="2020-10" db="EMBL/GenBank/DDBJ databases">
        <title>Phylogeny of dyella-like bacteria.</title>
        <authorList>
            <person name="Fu J."/>
        </authorList>
    </citation>
    <scope>NUCLEOTIDE SEQUENCE</scope>
    <source>
        <strain evidence="5">DHOC52</strain>
    </source>
</reference>
<evidence type="ECO:0000313" key="6">
    <source>
        <dbReference type="Proteomes" id="UP001430149"/>
    </source>
</evidence>
<gene>
    <name evidence="5" type="ORF">ISP19_18255</name>
</gene>
<organism evidence="5 6">
    <name type="scientific">Dyella flava</name>
    <dbReference type="NCBI Taxonomy" id="1920170"/>
    <lineage>
        <taxon>Bacteria</taxon>
        <taxon>Pseudomonadati</taxon>
        <taxon>Pseudomonadota</taxon>
        <taxon>Gammaproteobacteria</taxon>
        <taxon>Lysobacterales</taxon>
        <taxon>Rhodanobacteraceae</taxon>
        <taxon>Dyella</taxon>
    </lineage>
</organism>
<dbReference type="InterPro" id="IPR020904">
    <property type="entry name" value="Sc_DH/Rdtase_CS"/>
</dbReference>
<comment type="similarity">
    <text evidence="1 3">Belongs to the short-chain dehydrogenases/reductases (SDR) family.</text>
</comment>
<dbReference type="InterPro" id="IPR057326">
    <property type="entry name" value="KR_dom"/>
</dbReference>
<evidence type="ECO:0000313" key="5">
    <source>
        <dbReference type="EMBL" id="MBM7127321.1"/>
    </source>
</evidence>
<dbReference type="PROSITE" id="PS00061">
    <property type="entry name" value="ADH_SHORT"/>
    <property type="match status" value="1"/>
</dbReference>
<dbReference type="EMBL" id="JADIKE010000038">
    <property type="protein sequence ID" value="MBM7127321.1"/>
    <property type="molecule type" value="Genomic_DNA"/>
</dbReference>
<dbReference type="Proteomes" id="UP001430149">
    <property type="component" value="Unassembled WGS sequence"/>
</dbReference>
<evidence type="ECO:0000256" key="1">
    <source>
        <dbReference type="ARBA" id="ARBA00006484"/>
    </source>
</evidence>
<comment type="caution">
    <text evidence="5">The sequence shown here is derived from an EMBL/GenBank/DDBJ whole genome shotgun (WGS) entry which is preliminary data.</text>
</comment>
<dbReference type="PRINTS" id="PR00081">
    <property type="entry name" value="GDHRDH"/>
</dbReference>
<dbReference type="RefSeq" id="WP_204683826.1">
    <property type="nucleotide sequence ID" value="NZ_BSNR01000019.1"/>
</dbReference>
<dbReference type="PANTHER" id="PTHR44196">
    <property type="entry name" value="DEHYDROGENASE/REDUCTASE SDR FAMILY MEMBER 7B"/>
    <property type="match status" value="1"/>
</dbReference>
<evidence type="ECO:0000256" key="2">
    <source>
        <dbReference type="ARBA" id="ARBA00023002"/>
    </source>
</evidence>
<proteinExistence type="inferred from homology"/>
<feature type="domain" description="Ketoreductase" evidence="4">
    <location>
        <begin position="10"/>
        <end position="189"/>
    </location>
</feature>
<dbReference type="PRINTS" id="PR00080">
    <property type="entry name" value="SDRFAMILY"/>
</dbReference>
<evidence type="ECO:0000256" key="3">
    <source>
        <dbReference type="RuleBase" id="RU000363"/>
    </source>
</evidence>
<name>A0ABS2K803_9GAMM</name>
<dbReference type="SMART" id="SM00822">
    <property type="entry name" value="PKS_KR"/>
    <property type="match status" value="1"/>
</dbReference>
<keyword evidence="2" id="KW-0560">Oxidoreductase</keyword>
<dbReference type="SUPFAM" id="SSF51735">
    <property type="entry name" value="NAD(P)-binding Rossmann-fold domains"/>
    <property type="match status" value="1"/>
</dbReference>
<dbReference type="Gene3D" id="3.40.50.720">
    <property type="entry name" value="NAD(P)-binding Rossmann-like Domain"/>
    <property type="match status" value="1"/>
</dbReference>
<evidence type="ECO:0000259" key="4">
    <source>
        <dbReference type="SMART" id="SM00822"/>
    </source>
</evidence>
<keyword evidence="6" id="KW-1185">Reference proteome</keyword>
<dbReference type="PANTHER" id="PTHR44196:SF1">
    <property type="entry name" value="DEHYDROGENASE_REDUCTASE SDR FAMILY MEMBER 7B"/>
    <property type="match status" value="1"/>
</dbReference>
<dbReference type="InterPro" id="IPR036291">
    <property type="entry name" value="NAD(P)-bd_dom_sf"/>
</dbReference>